<accession>A0A0D1EH58</accession>
<dbReference type="InterPro" id="IPR023214">
    <property type="entry name" value="HAD_sf"/>
</dbReference>
<dbReference type="InterPro" id="IPR036412">
    <property type="entry name" value="HAD-like_sf"/>
</dbReference>
<comment type="caution">
    <text evidence="1">The sequence shown here is derived from an EMBL/GenBank/DDBJ whole genome shotgun (WGS) entry which is preliminary data.</text>
</comment>
<dbReference type="SUPFAM" id="SSF56784">
    <property type="entry name" value="HAD-like"/>
    <property type="match status" value="1"/>
</dbReference>
<dbReference type="InterPro" id="IPR006357">
    <property type="entry name" value="HAD-SF_hydro_IIA"/>
</dbReference>
<dbReference type="RefSeq" id="WP_236687873.1">
    <property type="nucleotide sequence ID" value="NZ_FZPF01000003.1"/>
</dbReference>
<gene>
    <name evidence="1" type="primary">yutF</name>
    <name evidence="1" type="ORF">jaqu_30830</name>
</gene>
<keyword evidence="1" id="KW-0378">Hydrolase</keyword>
<evidence type="ECO:0000313" key="2">
    <source>
        <dbReference type="Proteomes" id="UP000032232"/>
    </source>
</evidence>
<proteinExistence type="predicted"/>
<dbReference type="Gene3D" id="3.40.50.1000">
    <property type="entry name" value="HAD superfamily/HAD-like"/>
    <property type="match status" value="2"/>
</dbReference>
<dbReference type="PANTHER" id="PTHR19288:SF90">
    <property type="entry name" value="OS08G0542600 PROTEIN"/>
    <property type="match status" value="1"/>
</dbReference>
<dbReference type="EC" id="3.-.-.-" evidence="1"/>
<dbReference type="NCBIfam" id="TIGR01460">
    <property type="entry name" value="HAD-SF-IIA"/>
    <property type="match status" value="1"/>
</dbReference>
<dbReference type="EMBL" id="JYFE01000056">
    <property type="protein sequence ID" value="KIT15180.1"/>
    <property type="molecule type" value="Genomic_DNA"/>
</dbReference>
<dbReference type="STRING" id="935700.jaqu_30830"/>
<protein>
    <submittedName>
        <fullName evidence="1">YutF protein</fullName>
        <ecNumber evidence="1">3.-.-.-</ecNumber>
    </submittedName>
</protein>
<dbReference type="GO" id="GO:0005737">
    <property type="term" value="C:cytoplasm"/>
    <property type="evidence" value="ECO:0007669"/>
    <property type="project" value="TreeGrafter"/>
</dbReference>
<dbReference type="PATRIC" id="fig|935700.4.peg.3184"/>
<reference evidence="1 2" key="1">
    <citation type="submission" date="2015-02" db="EMBL/GenBank/DDBJ databases">
        <title>Genome Sequence of Jannaschia aquimarina DSM28248, a member of the Roseobacter clade.</title>
        <authorList>
            <person name="Voget S."/>
            <person name="Daniel R."/>
        </authorList>
    </citation>
    <scope>NUCLEOTIDE SEQUENCE [LARGE SCALE GENOMIC DNA]</scope>
    <source>
        <strain evidence="1 2">GSW-M26</strain>
    </source>
</reference>
<dbReference type="PANTHER" id="PTHR19288">
    <property type="entry name" value="4-NITROPHENYLPHOSPHATASE-RELATED"/>
    <property type="match status" value="1"/>
</dbReference>
<dbReference type="GO" id="GO:0016791">
    <property type="term" value="F:phosphatase activity"/>
    <property type="evidence" value="ECO:0007669"/>
    <property type="project" value="TreeGrafter"/>
</dbReference>
<keyword evidence="2" id="KW-1185">Reference proteome</keyword>
<dbReference type="Pfam" id="PF13344">
    <property type="entry name" value="Hydrolase_6"/>
    <property type="match status" value="1"/>
</dbReference>
<evidence type="ECO:0000313" key="1">
    <source>
        <dbReference type="EMBL" id="KIT15180.1"/>
    </source>
</evidence>
<dbReference type="Pfam" id="PF13242">
    <property type="entry name" value="Hydrolase_like"/>
    <property type="match status" value="1"/>
</dbReference>
<organism evidence="1 2">
    <name type="scientific">Jannaschia aquimarina</name>
    <dbReference type="NCBI Taxonomy" id="935700"/>
    <lineage>
        <taxon>Bacteria</taxon>
        <taxon>Pseudomonadati</taxon>
        <taxon>Pseudomonadota</taxon>
        <taxon>Alphaproteobacteria</taxon>
        <taxon>Rhodobacterales</taxon>
        <taxon>Roseobacteraceae</taxon>
        <taxon>Jannaschia</taxon>
    </lineage>
</organism>
<dbReference type="Proteomes" id="UP000032232">
    <property type="component" value="Unassembled WGS sequence"/>
</dbReference>
<dbReference type="AlphaFoldDB" id="A0A0D1EH58"/>
<name>A0A0D1EH58_9RHOB</name>
<sequence length="298" mass="31871">MSTLREIFDGYEAVRHRMPARGPGGACERVPDLGAVADRFDVFLLDAFGVLNVGEAAIPGAAERVRDLRERGKRVLVVSNAAGLPHARLMEKYDRLGMGFAPEDVVTSRAALLTALDTEAGRRWGIMAAPSWGRKDLEGLDLVFLEDDPAPYAEVDGFLLVGSSVWSEARQTMLEAAIAARSRPVLVGNPDIAAPQDDGASKEPGYWAHRLADRTGVEPRFFGKPFGNIYDLAFARLDAGSSARVLMVGDSLHTDVLGAQTAGISSALVTGHGLLKGLDIAELIETSGLRPDLILPSI</sequence>